<dbReference type="KEGG" id="tbr:Tb09.244.2430"/>
<evidence type="ECO:0000313" key="4">
    <source>
        <dbReference type="Proteomes" id="UP000008524"/>
    </source>
</evidence>
<dbReference type="OMA" id="CEHIDKY"/>
<dbReference type="GO" id="GO:0005737">
    <property type="term" value="C:cytoplasm"/>
    <property type="evidence" value="ECO:0000314"/>
    <property type="project" value="GeneDB"/>
</dbReference>
<reference evidence="3 4" key="2">
    <citation type="journal article" date="2005" name="Science">
        <title>The genome of the African trypanosome Trypanosoma brucei.</title>
        <authorList>
            <person name="Berriman M."/>
            <person name="Ghedin E."/>
            <person name="Hertz-Fowler C."/>
            <person name="Blandin G."/>
            <person name="Renauld H."/>
            <person name="Bartholomeu D.C."/>
            <person name="Lennard N.J."/>
            <person name="Caler E."/>
            <person name="Hamlin N.E."/>
            <person name="Haas B."/>
            <person name="Bohme U."/>
            <person name="Hannick L."/>
            <person name="Aslett M.A."/>
            <person name="Shallom J."/>
            <person name="Marcello L."/>
            <person name="Hou L."/>
            <person name="Wickstead B."/>
            <person name="Alsmark U.C."/>
            <person name="Arrowsmith C."/>
            <person name="Atkin R.J."/>
            <person name="Barron A.J."/>
            <person name="Bringaud F."/>
            <person name="Brooks K."/>
            <person name="Carrington M."/>
            <person name="Cherevach I."/>
            <person name="Chillingworth T.J."/>
            <person name="Churcher C."/>
            <person name="Clark L.N."/>
            <person name="Corton C.H."/>
            <person name="Cronin A."/>
            <person name="Davies R.M."/>
            <person name="Doggett J."/>
            <person name="Djikeng A."/>
            <person name="Feldblyum T."/>
            <person name="Field M.C."/>
            <person name="Fraser A."/>
            <person name="Goodhead I."/>
            <person name="Hance Z."/>
            <person name="Harper D."/>
            <person name="Harris B.R."/>
            <person name="Hauser H."/>
            <person name="Hostetler J."/>
            <person name="Ivens A."/>
            <person name="Jagels K."/>
            <person name="Johnson D."/>
            <person name="Johnson J."/>
            <person name="Jones K."/>
            <person name="Kerhornou A.X."/>
            <person name="Koo H."/>
            <person name="Larke N."/>
            <person name="Landfear S."/>
            <person name="Larkin C."/>
            <person name="Leech V."/>
            <person name="Line A."/>
            <person name="Lord A."/>
            <person name="Macleod A."/>
            <person name="Mooney P.J."/>
            <person name="Moule S."/>
            <person name="Martin D.M."/>
            <person name="Morgan G.W."/>
            <person name="Mungall K."/>
            <person name="Norbertczak H."/>
            <person name="Ormond D."/>
            <person name="Pai G."/>
            <person name="Peacock C.S."/>
            <person name="Peterson J."/>
            <person name="Quail M.A."/>
            <person name="Rabbinowitsch E."/>
            <person name="Rajandream M.A."/>
            <person name="Reitter C."/>
            <person name="Salzberg S.L."/>
            <person name="Sanders M."/>
            <person name="Schobel S."/>
            <person name="Sharp S."/>
            <person name="Simmonds M."/>
            <person name="Simpson A.J."/>
            <person name="Tallon L."/>
            <person name="Turner C.M."/>
            <person name="Tait A."/>
            <person name="Tivey A.R."/>
            <person name="Van Aken S."/>
            <person name="Walker D."/>
            <person name="Wanless D."/>
            <person name="Wang S."/>
            <person name="White B."/>
            <person name="White O."/>
            <person name="Whitehead S."/>
            <person name="Woodward J."/>
            <person name="Wortman J."/>
            <person name="Adams M.D."/>
            <person name="Embley T.M."/>
            <person name="Gull K."/>
            <person name="Ullu E."/>
            <person name="Barry J.D."/>
            <person name="Fairlamb A.H."/>
            <person name="Opperdoes F."/>
            <person name="Barrell B.G."/>
            <person name="Donelson J.E."/>
            <person name="Hall N."/>
            <person name="Fraser C.M."/>
            <person name="Melville S.E."/>
            <person name="El-Sayed N.M."/>
        </authorList>
    </citation>
    <scope>NUCLEOTIDE SEQUENCE [LARGE SCALE GENOMIC DNA]</scope>
    <source>
        <strain evidence="3 4">927/4 GUTat10.1</strain>
    </source>
</reference>
<proteinExistence type="predicted"/>
<dbReference type="VEuPathDB" id="TriTrypDB:Tb927.9.15610"/>
<reference evidence="3 4" key="1">
    <citation type="journal article" date="2005" name="Science">
        <title>Comparative genomics of trypanosomatid parasitic protozoa.</title>
        <authorList>
            <person name="El-Sayed N.M."/>
            <person name="Myler P.J."/>
            <person name="Blandin G."/>
            <person name="Berriman M."/>
            <person name="Crabtree J."/>
            <person name="Aggarwal G."/>
            <person name="Caler E."/>
            <person name="Renauld H."/>
            <person name="Worthey E.A."/>
            <person name="Hertz-Fowler C."/>
            <person name="Ghedin E."/>
            <person name="Peacock C."/>
            <person name="Bartholomeu D.C."/>
            <person name="Haas B.J."/>
            <person name="Tran A.N."/>
            <person name="Wortman J.R."/>
            <person name="Alsmark U.C."/>
            <person name="Angiuoli S."/>
            <person name="Anupama A."/>
            <person name="Badger J."/>
            <person name="Bringaud F."/>
            <person name="Cadag E."/>
            <person name="Carlton J.M."/>
            <person name="Cerqueira G.C."/>
            <person name="Creasy T."/>
            <person name="Delcher A.L."/>
            <person name="Djikeng A."/>
            <person name="Embley T.M."/>
            <person name="Hauser C."/>
            <person name="Ivens A.C."/>
            <person name="Kummerfeld S.K."/>
            <person name="Pereira-Leal J.B."/>
            <person name="Nilsson D."/>
            <person name="Peterson J."/>
            <person name="Salzberg S.L."/>
            <person name="Shallom J."/>
            <person name="Silva J.C."/>
            <person name="Sundaram J."/>
            <person name="Westenberger S."/>
            <person name="White O."/>
            <person name="Melville S.E."/>
            <person name="Donelson J.E."/>
            <person name="Andersson B."/>
            <person name="Stuart K.D."/>
            <person name="Hall N."/>
        </authorList>
    </citation>
    <scope>NUCLEOTIDE SEQUENCE [LARGE SCALE GENOMIC DNA]</scope>
    <source>
        <strain evidence="3 4">927/4 GUTat10.1</strain>
    </source>
</reference>
<dbReference type="GeneID" id="3661236"/>
<dbReference type="GO" id="GO:0009986">
    <property type="term" value="C:cell surface"/>
    <property type="evidence" value="ECO:0000314"/>
    <property type="project" value="GeneDB"/>
</dbReference>
<evidence type="ECO:0000256" key="1">
    <source>
        <dbReference type="SAM" id="SignalP"/>
    </source>
</evidence>
<name>Q38CV2_TRYB2</name>
<protein>
    <submittedName>
        <fullName evidence="3">BARP protein</fullName>
    </submittedName>
</protein>
<dbReference type="Gene3D" id="1.20.1260.80">
    <property type="match status" value="1"/>
</dbReference>
<dbReference type="GO" id="GO:0045121">
    <property type="term" value="C:membrane raft"/>
    <property type="evidence" value="ECO:0000304"/>
    <property type="project" value="GeneDB"/>
</dbReference>
<dbReference type="Pfam" id="PF16731">
    <property type="entry name" value="GARP"/>
    <property type="match status" value="1"/>
</dbReference>
<accession>Q38CV2</accession>
<keyword evidence="4" id="KW-1185">Reference proteome</keyword>
<organism evidence="3 4">
    <name type="scientific">Trypanosoma brucei brucei (strain 927/4 GUTat10.1)</name>
    <dbReference type="NCBI Taxonomy" id="185431"/>
    <lineage>
        <taxon>Eukaryota</taxon>
        <taxon>Discoba</taxon>
        <taxon>Euglenozoa</taxon>
        <taxon>Kinetoplastea</taxon>
        <taxon>Metakinetoplastina</taxon>
        <taxon>Trypanosomatida</taxon>
        <taxon>Trypanosomatidae</taxon>
        <taxon>Trypanosoma</taxon>
    </lineage>
</organism>
<evidence type="ECO:0000259" key="2">
    <source>
        <dbReference type="Pfam" id="PF16731"/>
    </source>
</evidence>
<dbReference type="PaxDb" id="5691-EAN77368"/>
<dbReference type="InParanoid" id="Q38CV2"/>
<feature type="signal peptide" evidence="1">
    <location>
        <begin position="1"/>
        <end position="22"/>
    </location>
</feature>
<keyword evidence="1" id="KW-0732">Signal</keyword>
<feature type="chain" id="PRO_5004222056" evidence="1">
    <location>
        <begin position="23"/>
        <end position="260"/>
    </location>
</feature>
<dbReference type="GO" id="GO:0097014">
    <property type="term" value="C:ciliary plasm"/>
    <property type="evidence" value="ECO:0000314"/>
    <property type="project" value="GeneDB"/>
</dbReference>
<feature type="domain" description="Trypanosoma glutamic acid/alanine-rich protein" evidence="2">
    <location>
        <begin position="39"/>
        <end position="223"/>
    </location>
</feature>
<evidence type="ECO:0000313" key="3">
    <source>
        <dbReference type="EMBL" id="EAN77368.1"/>
    </source>
</evidence>
<sequence>MSITFHNLWLLLTVLCTAGIRADYIWNNCSVENSHPPLEEIRVLCRVAEQLRGLPETVSSAVETAAAASSKAFEAKVQAEEAVELAESRGLNVTKAKEAAVRATLAAEAAATAASNVEINAANIAAVPWLQPISDAGLENLSKCEHIDKYVQEAAAECSKKAEHVTAQSLSAALEGLENLFTDVSTREALRKETIEFHTELKSLEEHVEEAVRAQKRAEDAAAYANQTVGTNTGPVGNSVASPEGSVLLLMAGLFLGSVL</sequence>
<dbReference type="RefSeq" id="XP_827698.1">
    <property type="nucleotide sequence ID" value="XM_822605.1"/>
</dbReference>
<gene>
    <name evidence="3" type="ORF">Tb09.244.2430</name>
</gene>
<dbReference type="FunFam" id="1.20.1260.80:FF:000001">
    <property type="entry name" value="BARP protein"/>
    <property type="match status" value="1"/>
</dbReference>
<dbReference type="InterPro" id="IPR031987">
    <property type="entry name" value="GARP"/>
</dbReference>
<dbReference type="AlphaFoldDB" id="Q38CV2"/>
<dbReference type="Proteomes" id="UP000008524">
    <property type="component" value="Chromosome 9"/>
</dbReference>
<dbReference type="EMBL" id="CM000207">
    <property type="protein sequence ID" value="EAN77368.1"/>
    <property type="molecule type" value="Genomic_DNA"/>
</dbReference>